<proteinExistence type="inferred from homology"/>
<dbReference type="InterPro" id="IPR001901">
    <property type="entry name" value="Translocase_SecE/Sec61-g"/>
</dbReference>
<dbReference type="GO" id="GO:0009306">
    <property type="term" value="P:protein secretion"/>
    <property type="evidence" value="ECO:0007669"/>
    <property type="project" value="InterPro"/>
</dbReference>
<protein>
    <submittedName>
        <fullName evidence="11">Protein translocase subunit SecE</fullName>
    </submittedName>
</protein>
<keyword evidence="3" id="KW-1003">Cell membrane</keyword>
<dbReference type="GO" id="GO:0008320">
    <property type="term" value="F:protein transmembrane transporter activity"/>
    <property type="evidence" value="ECO:0007669"/>
    <property type="project" value="InterPro"/>
</dbReference>
<sequence>MAVTKKQDNNNSKKDLGKKDPVKKDPGKKQLRKRGPDKEPLKKEVALSKDKRDTTKKDPVKKDLPVKKEKVNRVEQAQKFLRGALNELKKVHWPTRREIIIYTVVVLVAVVVVGMLIWIFDSLLSTVLKLIL</sequence>
<keyword evidence="5" id="KW-0653">Protein transport</keyword>
<dbReference type="Gene3D" id="1.20.5.1030">
    <property type="entry name" value="Preprotein translocase secy subunit"/>
    <property type="match status" value="1"/>
</dbReference>
<comment type="subcellular location">
    <subcellularLocation>
        <location evidence="1">Membrane</location>
    </subcellularLocation>
</comment>
<evidence type="ECO:0000256" key="6">
    <source>
        <dbReference type="ARBA" id="ARBA00022989"/>
    </source>
</evidence>
<dbReference type="PROSITE" id="PS01067">
    <property type="entry name" value="SECE_SEC61G"/>
    <property type="match status" value="1"/>
</dbReference>
<dbReference type="EMBL" id="CAADRN010000107">
    <property type="protein sequence ID" value="VFU12954.1"/>
    <property type="molecule type" value="Genomic_DNA"/>
</dbReference>
<dbReference type="InterPro" id="IPR005807">
    <property type="entry name" value="SecE_bac"/>
</dbReference>
<evidence type="ECO:0000256" key="7">
    <source>
        <dbReference type="ARBA" id="ARBA00023010"/>
    </source>
</evidence>
<keyword evidence="6 10" id="KW-1133">Transmembrane helix</keyword>
<keyword evidence="4 10" id="KW-0812">Transmembrane</keyword>
<accession>A0A485LWI9</accession>
<keyword evidence="7" id="KW-0811">Translocation</keyword>
<keyword evidence="8 10" id="KW-0472">Membrane</keyword>
<evidence type="ECO:0000313" key="11">
    <source>
        <dbReference type="EMBL" id="VFU12954.1"/>
    </source>
</evidence>
<evidence type="ECO:0000256" key="1">
    <source>
        <dbReference type="ARBA" id="ARBA00004370"/>
    </source>
</evidence>
<feature type="transmembrane region" description="Helical" evidence="10">
    <location>
        <begin position="99"/>
        <end position="120"/>
    </location>
</feature>
<dbReference type="Pfam" id="PF00584">
    <property type="entry name" value="SecE"/>
    <property type="match status" value="1"/>
</dbReference>
<dbReference type="PRINTS" id="PR01650">
    <property type="entry name" value="SECETRNLCASE"/>
</dbReference>
<reference evidence="11" key="1">
    <citation type="submission" date="2019-03" db="EMBL/GenBank/DDBJ databases">
        <authorList>
            <person name="Hao L."/>
        </authorList>
    </citation>
    <scope>NUCLEOTIDE SEQUENCE</scope>
</reference>
<feature type="region of interest" description="Disordered" evidence="9">
    <location>
        <begin position="1"/>
        <end position="70"/>
    </location>
</feature>
<dbReference type="AlphaFoldDB" id="A0A485LWI9"/>
<name>A0A485LWI9_9ZZZZ</name>
<dbReference type="HAMAP" id="MF_00422">
    <property type="entry name" value="SecE"/>
    <property type="match status" value="1"/>
</dbReference>
<dbReference type="PANTHER" id="PTHR33910">
    <property type="entry name" value="PROTEIN TRANSLOCASE SUBUNIT SECE"/>
    <property type="match status" value="1"/>
</dbReference>
<gene>
    <name evidence="11" type="primary">secE</name>
    <name evidence="11" type="ORF">SCFA_1950004</name>
</gene>
<evidence type="ECO:0000256" key="4">
    <source>
        <dbReference type="ARBA" id="ARBA00022692"/>
    </source>
</evidence>
<evidence type="ECO:0000256" key="8">
    <source>
        <dbReference type="ARBA" id="ARBA00023136"/>
    </source>
</evidence>
<keyword evidence="2" id="KW-0813">Transport</keyword>
<dbReference type="GO" id="GO:0006886">
    <property type="term" value="P:intracellular protein transport"/>
    <property type="evidence" value="ECO:0007669"/>
    <property type="project" value="InterPro"/>
</dbReference>
<dbReference type="GO" id="GO:0043952">
    <property type="term" value="P:protein transport by the Sec complex"/>
    <property type="evidence" value="ECO:0007669"/>
    <property type="project" value="TreeGrafter"/>
</dbReference>
<evidence type="ECO:0000256" key="3">
    <source>
        <dbReference type="ARBA" id="ARBA00022475"/>
    </source>
</evidence>
<dbReference type="GO" id="GO:0005886">
    <property type="term" value="C:plasma membrane"/>
    <property type="evidence" value="ECO:0007669"/>
    <property type="project" value="TreeGrafter"/>
</dbReference>
<evidence type="ECO:0000256" key="10">
    <source>
        <dbReference type="SAM" id="Phobius"/>
    </source>
</evidence>
<evidence type="ECO:0000256" key="2">
    <source>
        <dbReference type="ARBA" id="ARBA00022448"/>
    </source>
</evidence>
<evidence type="ECO:0000256" key="9">
    <source>
        <dbReference type="SAM" id="MobiDB-lite"/>
    </source>
</evidence>
<dbReference type="InterPro" id="IPR038379">
    <property type="entry name" value="SecE_sf"/>
</dbReference>
<dbReference type="NCBIfam" id="TIGR00964">
    <property type="entry name" value="secE_bact"/>
    <property type="match status" value="1"/>
</dbReference>
<dbReference type="PANTHER" id="PTHR33910:SF1">
    <property type="entry name" value="PROTEIN TRANSLOCASE SUBUNIT SECE"/>
    <property type="match status" value="1"/>
</dbReference>
<evidence type="ECO:0000256" key="5">
    <source>
        <dbReference type="ARBA" id="ARBA00022927"/>
    </source>
</evidence>
<dbReference type="GO" id="GO:0006605">
    <property type="term" value="P:protein targeting"/>
    <property type="evidence" value="ECO:0007669"/>
    <property type="project" value="InterPro"/>
</dbReference>
<organism evidence="11">
    <name type="scientific">anaerobic digester metagenome</name>
    <dbReference type="NCBI Taxonomy" id="1263854"/>
    <lineage>
        <taxon>unclassified sequences</taxon>
        <taxon>metagenomes</taxon>
        <taxon>ecological metagenomes</taxon>
    </lineage>
</organism>